<keyword evidence="2" id="KW-0032">Aminotransferase</keyword>
<feature type="non-terminal residue" evidence="6">
    <location>
        <position position="142"/>
    </location>
</feature>
<evidence type="ECO:0000259" key="5">
    <source>
        <dbReference type="Pfam" id="PF00155"/>
    </source>
</evidence>
<keyword evidence="4" id="KW-0663">Pyridoxal phosphate</keyword>
<dbReference type="SUPFAM" id="SSF53383">
    <property type="entry name" value="PLP-dependent transferases"/>
    <property type="match status" value="1"/>
</dbReference>
<dbReference type="InterPro" id="IPR015424">
    <property type="entry name" value="PyrdxlP-dep_Trfase"/>
</dbReference>
<evidence type="ECO:0000256" key="2">
    <source>
        <dbReference type="ARBA" id="ARBA00022576"/>
    </source>
</evidence>
<dbReference type="Gene3D" id="3.90.1150.10">
    <property type="entry name" value="Aspartate Aminotransferase, domain 1"/>
    <property type="match status" value="1"/>
</dbReference>
<evidence type="ECO:0000313" key="6">
    <source>
        <dbReference type="EMBL" id="PDH40117.1"/>
    </source>
</evidence>
<comment type="caution">
    <text evidence="6">The sequence shown here is derived from an EMBL/GenBank/DDBJ whole genome shotgun (WGS) entry which is preliminary data.</text>
</comment>
<evidence type="ECO:0000256" key="4">
    <source>
        <dbReference type="ARBA" id="ARBA00022898"/>
    </source>
</evidence>
<evidence type="ECO:0000256" key="3">
    <source>
        <dbReference type="ARBA" id="ARBA00022679"/>
    </source>
</evidence>
<keyword evidence="3" id="KW-0808">Transferase</keyword>
<dbReference type="Proteomes" id="UP000219327">
    <property type="component" value="Unassembled WGS sequence"/>
</dbReference>
<dbReference type="Gene3D" id="3.40.640.10">
    <property type="entry name" value="Type I PLP-dependent aspartate aminotransferase-like (Major domain)"/>
    <property type="match status" value="1"/>
</dbReference>
<dbReference type="GO" id="GO:0030170">
    <property type="term" value="F:pyridoxal phosphate binding"/>
    <property type="evidence" value="ECO:0007669"/>
    <property type="project" value="InterPro"/>
</dbReference>
<dbReference type="InterPro" id="IPR004839">
    <property type="entry name" value="Aminotransferase_I/II_large"/>
</dbReference>
<dbReference type="InterPro" id="IPR050106">
    <property type="entry name" value="HistidinolP_aminotransfase"/>
</dbReference>
<feature type="domain" description="Aminotransferase class I/classII large" evidence="5">
    <location>
        <begin position="36"/>
        <end position="139"/>
    </location>
</feature>
<reference evidence="6 7" key="1">
    <citation type="submission" date="2017-08" db="EMBL/GenBank/DDBJ databases">
        <title>Fine stratification of microbial communities through a metagenomic profile of the photic zone.</title>
        <authorList>
            <person name="Haro-Moreno J.M."/>
            <person name="Lopez-Perez M."/>
            <person name="De La Torre J."/>
            <person name="Picazo A."/>
            <person name="Camacho A."/>
            <person name="Rodriguez-Valera F."/>
        </authorList>
    </citation>
    <scope>NUCLEOTIDE SEQUENCE [LARGE SCALE GENOMIC DNA]</scope>
    <source>
        <strain evidence="6">MED-G24</strain>
    </source>
</reference>
<dbReference type="PANTHER" id="PTHR43643">
    <property type="entry name" value="HISTIDINOL-PHOSPHATE AMINOTRANSFERASE 2"/>
    <property type="match status" value="1"/>
</dbReference>
<evidence type="ECO:0000313" key="7">
    <source>
        <dbReference type="Proteomes" id="UP000219327"/>
    </source>
</evidence>
<dbReference type="AlphaFoldDB" id="A0A2A5WV65"/>
<dbReference type="InterPro" id="IPR015421">
    <property type="entry name" value="PyrdxlP-dep_Trfase_major"/>
</dbReference>
<accession>A0A2A5WV65</accession>
<proteinExistence type="inferred from homology"/>
<sequence length="142" mass="15035">MACDYIALASPGIAGLQPYQPGKPEEELERELGLTNIVKLASNENPMGPSPSVVAGLSGALPGLARYPDGSAFRLKQRLSEFLSVGEDQLTLGNGSNDVLELIARVYLNADNEAIVSEHCFVVYPLAARAIGARLTVIPANE</sequence>
<evidence type="ECO:0000256" key="1">
    <source>
        <dbReference type="ARBA" id="ARBA00007970"/>
    </source>
</evidence>
<organism evidence="6 7">
    <name type="scientific">OM182 bacterium MED-G24</name>
    <dbReference type="NCBI Taxonomy" id="1986255"/>
    <lineage>
        <taxon>Bacteria</taxon>
        <taxon>Pseudomonadati</taxon>
        <taxon>Pseudomonadota</taxon>
        <taxon>Gammaproteobacteria</taxon>
        <taxon>OMG group</taxon>
        <taxon>OM182 clade</taxon>
    </lineage>
</organism>
<dbReference type="PANTHER" id="PTHR43643:SF3">
    <property type="entry name" value="HISTIDINOL-PHOSPHATE AMINOTRANSFERASE"/>
    <property type="match status" value="1"/>
</dbReference>
<protein>
    <submittedName>
        <fullName evidence="6">Histidinol-phosphate transaminase</fullName>
    </submittedName>
</protein>
<dbReference type="EMBL" id="NTKD01000015">
    <property type="protein sequence ID" value="PDH40117.1"/>
    <property type="molecule type" value="Genomic_DNA"/>
</dbReference>
<gene>
    <name evidence="6" type="ORF">CNE99_04130</name>
</gene>
<dbReference type="InterPro" id="IPR015422">
    <property type="entry name" value="PyrdxlP-dep_Trfase_small"/>
</dbReference>
<dbReference type="GO" id="GO:0008483">
    <property type="term" value="F:transaminase activity"/>
    <property type="evidence" value="ECO:0007669"/>
    <property type="project" value="UniProtKB-KW"/>
</dbReference>
<comment type="similarity">
    <text evidence="1">Belongs to the class-II pyridoxal-phosphate-dependent aminotransferase family. Histidinol-phosphate aminotransferase subfamily.</text>
</comment>
<name>A0A2A5WV65_9GAMM</name>
<dbReference type="Pfam" id="PF00155">
    <property type="entry name" value="Aminotran_1_2"/>
    <property type="match status" value="1"/>
</dbReference>